<dbReference type="InterPro" id="IPR003018">
    <property type="entry name" value="GAF"/>
</dbReference>
<dbReference type="SUPFAM" id="SSF55785">
    <property type="entry name" value="PYP-like sensor domain (PAS domain)"/>
    <property type="match status" value="1"/>
</dbReference>
<dbReference type="Proteomes" id="UP000198876">
    <property type="component" value="Unassembled WGS sequence"/>
</dbReference>
<gene>
    <name evidence="2" type="ORF">SAMN04488063_0896</name>
</gene>
<reference evidence="3" key="1">
    <citation type="submission" date="2016-10" db="EMBL/GenBank/DDBJ databases">
        <authorList>
            <person name="Varghese N."/>
            <person name="Submissions S."/>
        </authorList>
    </citation>
    <scope>NUCLEOTIDE SEQUENCE [LARGE SCALE GENOMIC DNA]</scope>
    <source>
        <strain evidence="3">CGMCC 1.7739</strain>
    </source>
</reference>
<organism evidence="2 3">
    <name type="scientific">Halopelagius inordinatus</name>
    <dbReference type="NCBI Taxonomy" id="553467"/>
    <lineage>
        <taxon>Archaea</taxon>
        <taxon>Methanobacteriati</taxon>
        <taxon>Methanobacteriota</taxon>
        <taxon>Stenosarchaea group</taxon>
        <taxon>Halobacteria</taxon>
        <taxon>Halobacteriales</taxon>
        <taxon>Haloferacaceae</taxon>
    </lineage>
</organism>
<accession>A0A1I2MTZ7</accession>
<dbReference type="STRING" id="553467.SAMN04488063_0896"/>
<dbReference type="RefSeq" id="WP_092888961.1">
    <property type="nucleotide sequence ID" value="NZ_FOOQ01000001.1"/>
</dbReference>
<protein>
    <submittedName>
        <fullName evidence="2">GAF domain-containing protein</fullName>
    </submittedName>
</protein>
<keyword evidence="3" id="KW-1185">Reference proteome</keyword>
<dbReference type="AlphaFoldDB" id="A0A1I2MTZ7"/>
<proteinExistence type="predicted"/>
<dbReference type="Gene3D" id="3.30.450.40">
    <property type="match status" value="1"/>
</dbReference>
<dbReference type="EMBL" id="FOOQ01000001">
    <property type="protein sequence ID" value="SFF94952.1"/>
    <property type="molecule type" value="Genomic_DNA"/>
</dbReference>
<dbReference type="OrthoDB" id="327291at2157"/>
<evidence type="ECO:0000313" key="2">
    <source>
        <dbReference type="EMBL" id="SFF94952.1"/>
    </source>
</evidence>
<dbReference type="SMART" id="SM00065">
    <property type="entry name" value="GAF"/>
    <property type="match status" value="1"/>
</dbReference>
<dbReference type="InterPro" id="IPR035965">
    <property type="entry name" value="PAS-like_dom_sf"/>
</dbReference>
<name>A0A1I2MTZ7_9EURY</name>
<feature type="domain" description="GAF" evidence="1">
    <location>
        <begin position="146"/>
        <end position="281"/>
    </location>
</feature>
<dbReference type="Pfam" id="PF13185">
    <property type="entry name" value="GAF_2"/>
    <property type="match status" value="1"/>
</dbReference>
<evidence type="ECO:0000313" key="3">
    <source>
        <dbReference type="Proteomes" id="UP000198876"/>
    </source>
</evidence>
<sequence length="405" mass="43602">MATGPSDTRVLVVTNECDDPHGASDIASVLADRLPGQTVVKCEATAAEYLAELGPTVDCVVSLSSDISPILEVAEMDAAIPLVVYGDDIVSTDVDAVIPRTASVDDVVARVETEVSESRETNRLEEVNAKLTALSRYAKEITGCETVQDVCSRTIDATVDALDFDYSILALVDGDQIVPYGATIPPEEQRPIGISDGIAGRTLEMGESQVVDDMQSDPDATFKHRGYRAVMSVPISDRGVLQVVSEEEAGAYDDRDVEFLETLAGYTNEALARLERETALRTERDRFHALFDGLSAPTAYVESDAPGDYRVREINAAYERTFPNGSDAVGASVSEALPTERERRLVEDQLRGETPVRESVERTVRTGEAETLSVTLVPVQHVGPSASGFLVYRGPEAPLDESATG</sequence>
<dbReference type="SUPFAM" id="SSF55781">
    <property type="entry name" value="GAF domain-like"/>
    <property type="match status" value="1"/>
</dbReference>
<dbReference type="InterPro" id="IPR029016">
    <property type="entry name" value="GAF-like_dom_sf"/>
</dbReference>
<dbReference type="Gene3D" id="3.30.450.20">
    <property type="entry name" value="PAS domain"/>
    <property type="match status" value="1"/>
</dbReference>
<evidence type="ECO:0000259" key="1">
    <source>
        <dbReference type="SMART" id="SM00065"/>
    </source>
</evidence>